<evidence type="ECO:0000313" key="2">
    <source>
        <dbReference type="EMBL" id="KAJ1219061.1"/>
    </source>
</evidence>
<organism evidence="2 3">
    <name type="scientific">Pleurodeles waltl</name>
    <name type="common">Iberian ribbed newt</name>
    <dbReference type="NCBI Taxonomy" id="8319"/>
    <lineage>
        <taxon>Eukaryota</taxon>
        <taxon>Metazoa</taxon>
        <taxon>Chordata</taxon>
        <taxon>Craniata</taxon>
        <taxon>Vertebrata</taxon>
        <taxon>Euteleostomi</taxon>
        <taxon>Amphibia</taxon>
        <taxon>Batrachia</taxon>
        <taxon>Caudata</taxon>
        <taxon>Salamandroidea</taxon>
        <taxon>Salamandridae</taxon>
        <taxon>Pleurodelinae</taxon>
        <taxon>Pleurodeles</taxon>
    </lineage>
</organism>
<protein>
    <submittedName>
        <fullName evidence="2">Uncharacterized protein</fullName>
    </submittedName>
</protein>
<feature type="region of interest" description="Disordered" evidence="1">
    <location>
        <begin position="119"/>
        <end position="160"/>
    </location>
</feature>
<proteinExistence type="predicted"/>
<comment type="caution">
    <text evidence="2">The sequence shown here is derived from an EMBL/GenBank/DDBJ whole genome shotgun (WGS) entry which is preliminary data.</text>
</comment>
<reference evidence="2" key="1">
    <citation type="journal article" date="2022" name="bioRxiv">
        <title>Sequencing and chromosome-scale assembly of the giantPleurodeles waltlgenome.</title>
        <authorList>
            <person name="Brown T."/>
            <person name="Elewa A."/>
            <person name="Iarovenko S."/>
            <person name="Subramanian E."/>
            <person name="Araus A.J."/>
            <person name="Petzold A."/>
            <person name="Susuki M."/>
            <person name="Suzuki K.-i.T."/>
            <person name="Hayashi T."/>
            <person name="Toyoda A."/>
            <person name="Oliveira C."/>
            <person name="Osipova E."/>
            <person name="Leigh N.D."/>
            <person name="Simon A."/>
            <person name="Yun M.H."/>
        </authorList>
    </citation>
    <scope>NUCLEOTIDE SEQUENCE</scope>
    <source>
        <strain evidence="2">20211129_DDA</strain>
        <tissue evidence="2">Liver</tissue>
    </source>
</reference>
<feature type="compositionally biased region" description="Basic and acidic residues" evidence="1">
    <location>
        <begin position="61"/>
        <end position="73"/>
    </location>
</feature>
<evidence type="ECO:0000313" key="3">
    <source>
        <dbReference type="Proteomes" id="UP001066276"/>
    </source>
</evidence>
<gene>
    <name evidence="2" type="ORF">NDU88_006632</name>
</gene>
<dbReference type="Proteomes" id="UP001066276">
    <property type="component" value="Chromosome 1_1"/>
</dbReference>
<sequence>MSTPTPIHCLATVTGSVLVPLHSPHYSPIAWRPARDASHGRGGEAVLSNVSRLGQKAQGVTERDRESKQEEPGVRSSPRAAWVLKTTLHTLHANFHIDLRPLRAMPIRKYNTCRQGMEDCSTPQPKCPGGHAANLSAEREPEEAEPLSEQAAAQVQARPV</sequence>
<evidence type="ECO:0000256" key="1">
    <source>
        <dbReference type="SAM" id="MobiDB-lite"/>
    </source>
</evidence>
<dbReference type="EMBL" id="JANPWB010000001">
    <property type="protein sequence ID" value="KAJ1219061.1"/>
    <property type="molecule type" value="Genomic_DNA"/>
</dbReference>
<dbReference type="AlphaFoldDB" id="A0AAV7X244"/>
<accession>A0AAV7X244</accession>
<feature type="region of interest" description="Disordered" evidence="1">
    <location>
        <begin position="34"/>
        <end position="77"/>
    </location>
</feature>
<name>A0AAV7X244_PLEWA</name>
<keyword evidence="3" id="KW-1185">Reference proteome</keyword>